<protein>
    <submittedName>
        <fullName evidence="1">Uncharacterized protein</fullName>
    </submittedName>
</protein>
<accession>A0ACC3SAY9</accession>
<comment type="caution">
    <text evidence="1">The sequence shown here is derived from an EMBL/GenBank/DDBJ whole genome shotgun (WGS) entry which is preliminary data.</text>
</comment>
<evidence type="ECO:0000313" key="1">
    <source>
        <dbReference type="EMBL" id="KAK8206545.1"/>
    </source>
</evidence>
<dbReference type="Proteomes" id="UP001320706">
    <property type="component" value="Unassembled WGS sequence"/>
</dbReference>
<sequence length="1100" mass="121989">MYRLPHPPVPCMTGRSIMLILPYAMTQTAANGTPAETSFGACRWLCLSCLTLVAVIEWNSMITTKERVPLHKLRAVLRVAPASFESFLSTYCPFVKTMGRLNGALTPPFSHSMTLPRVVDDLALETPDQTWVTIARSSDLTHGWRDVTFKELAVAVNTTAKWIEETIGLAHDREVVAYMGDSIRSQIEPLETAEPGLITHQVPSLEATLDPKDPLQLYPNHHGEDEDDHALILHTSGSTGVPKPIYLTNGGLATVGVMKTMPAPEGQRNAHDLFYASGKDHSLMAVVPFFHAMGMISILRSIFCQGPLIILPTGRPLNSELIVESIRQTKPWAGIVPPSLLEDLSEFEAGMDALAVLEYAFYGGAPLAREAGNRINTVCNVTVLIGSTEAMLIPKLLPQTKEDWEYFEWSLGSGVDMEPEGEGLYEMVLKRSPDRTYQGIFHTFPHLQEYRTKDLWERHPSKPTLWRYKGRKDDVLVLSNGEKFNPVGFEKAVENHPAVKGAVVVGQQRFQTGLLIEPDWNQVDEREDPGAFIDRIWATIEQANQESPGHGRVWKSKIALAKKEKPFVRAPKGSIMRRKTVDLYEREIDALYSNEGFHEELGQLPTNADLETTKAFLRKAVGLTVPGFKENASDDTDFFKLGVDSLQVLGLASTLSHAMKGTGTSREASVAPRTIYANPTINALAAAVMKTPDNNGSQANGALPAVSREQKMADMFAKYTQDLPSLPPKPEKRSVILTGSTGALGGYILQTLIGRPNVNRIFCLNRSADAELRQKRSFEEVDVTPDFSKVTFLHTDFGKDRFNLYEKIYQTLLDSVDVFIHNAWAVDFNKALESYEEVHIAGTRRCVDFSLQSRHRAHIFFVSSIAGVGNWGATNTGEVPERFFSDDTVALSQGYGESKHVAEKILAAAAQRVGVPSTILRCGQLAGPAAEKGVWNRHEWVPSIVSTSKAMGIIPGSLGNQDLVDWVPVDVTAQIIVELGVSRLRRQEDDRLDVFHIVNSKVVSWRELVPVIQEYYGGSEKLRSVPFAEWVAELRKVPVTAEEVKTKPGIKLLDFYEGLTGETGLPRLATAHTVQCSKALRELNPVNGDLMRNYLNQWQF</sequence>
<reference evidence="1" key="1">
    <citation type="submission" date="2024-02" db="EMBL/GenBank/DDBJ databases">
        <title>Metagenome Assembled Genome of Zalaria obscura JY119.</title>
        <authorList>
            <person name="Vighnesh L."/>
            <person name="Jagadeeshwari U."/>
            <person name="Venkata Ramana C."/>
            <person name="Sasikala C."/>
        </authorList>
    </citation>
    <scope>NUCLEOTIDE SEQUENCE</scope>
    <source>
        <strain evidence="1">JY119</strain>
    </source>
</reference>
<organism evidence="1 2">
    <name type="scientific">Zalaria obscura</name>
    <dbReference type="NCBI Taxonomy" id="2024903"/>
    <lineage>
        <taxon>Eukaryota</taxon>
        <taxon>Fungi</taxon>
        <taxon>Dikarya</taxon>
        <taxon>Ascomycota</taxon>
        <taxon>Pezizomycotina</taxon>
        <taxon>Dothideomycetes</taxon>
        <taxon>Dothideomycetidae</taxon>
        <taxon>Dothideales</taxon>
        <taxon>Zalariaceae</taxon>
        <taxon>Zalaria</taxon>
    </lineage>
</organism>
<dbReference type="EMBL" id="JAMKPW020000022">
    <property type="protein sequence ID" value="KAK8206545.1"/>
    <property type="molecule type" value="Genomic_DNA"/>
</dbReference>
<keyword evidence="2" id="KW-1185">Reference proteome</keyword>
<name>A0ACC3SAY9_9PEZI</name>
<gene>
    <name evidence="1" type="ORF">M8818_004378</name>
</gene>
<proteinExistence type="predicted"/>
<evidence type="ECO:0000313" key="2">
    <source>
        <dbReference type="Proteomes" id="UP001320706"/>
    </source>
</evidence>